<evidence type="ECO:0000259" key="3">
    <source>
        <dbReference type="Pfam" id="PF09699"/>
    </source>
</evidence>
<evidence type="ECO:0000256" key="2">
    <source>
        <dbReference type="SAM" id="MobiDB-lite"/>
    </source>
</evidence>
<gene>
    <name evidence="4" type="ORF">JYU06_04930</name>
</gene>
<feature type="domain" description="Doubled CXXCH motif" evidence="3">
    <location>
        <begin position="140"/>
        <end position="177"/>
    </location>
</feature>
<evidence type="ECO:0000313" key="4">
    <source>
        <dbReference type="EMBL" id="MBN4068844.1"/>
    </source>
</evidence>
<dbReference type="SUPFAM" id="SSF48695">
    <property type="entry name" value="Multiheme cytochromes"/>
    <property type="match status" value="1"/>
</dbReference>
<dbReference type="NCBIfam" id="TIGR01905">
    <property type="entry name" value="paired_CXXCH_1"/>
    <property type="match status" value="1"/>
</dbReference>
<dbReference type="PROSITE" id="PS51257">
    <property type="entry name" value="PROKAR_LIPOPROTEIN"/>
    <property type="match status" value="1"/>
</dbReference>
<name>A0ABS3AUS5_9BACT</name>
<feature type="region of interest" description="Disordered" evidence="2">
    <location>
        <begin position="223"/>
        <end position="254"/>
    </location>
</feature>
<comment type="caution">
    <text evidence="4">The sequence shown here is derived from an EMBL/GenBank/DDBJ whole genome shotgun (WGS) entry which is preliminary data.</text>
</comment>
<dbReference type="InterPro" id="IPR036280">
    <property type="entry name" value="Multihaem_cyt_sf"/>
</dbReference>
<evidence type="ECO:0000313" key="5">
    <source>
        <dbReference type="Proteomes" id="UP000717534"/>
    </source>
</evidence>
<dbReference type="EMBL" id="JAFITO010000064">
    <property type="protein sequence ID" value="MBN4068844.1"/>
    <property type="molecule type" value="Genomic_DNA"/>
</dbReference>
<dbReference type="InterPro" id="IPR051829">
    <property type="entry name" value="Multiheme_Cytochr_ET"/>
</dbReference>
<keyword evidence="1" id="KW-0732">Signal</keyword>
<proteinExistence type="predicted"/>
<dbReference type="PANTHER" id="PTHR35038:SF6">
    <property type="entry name" value="SURFACE LOCALIZED DECAHEME CYTOCHROME C LIPOPROTEIN"/>
    <property type="match status" value="1"/>
</dbReference>
<dbReference type="Proteomes" id="UP000717534">
    <property type="component" value="Unassembled WGS sequence"/>
</dbReference>
<dbReference type="PANTHER" id="PTHR35038">
    <property type="entry name" value="DISSIMILATORY SULFITE REDUCTASE SIRA"/>
    <property type="match status" value="1"/>
</dbReference>
<dbReference type="Gene3D" id="3.90.10.10">
    <property type="entry name" value="Cytochrome C3"/>
    <property type="match status" value="1"/>
</dbReference>
<keyword evidence="5" id="KW-1185">Reference proteome</keyword>
<protein>
    <recommendedName>
        <fullName evidence="3">Doubled CXXCH motif domain-containing protein</fullName>
    </recommendedName>
</protein>
<reference evidence="4 5" key="1">
    <citation type="submission" date="2021-02" db="EMBL/GenBank/DDBJ databases">
        <title>Activity-based single-cell genomes from oceanic crustal fluid captures similar information to metagenomic and metatranscriptomic surveys with orders of magnitude less sampling.</title>
        <authorList>
            <person name="D'Angelo T.S."/>
            <person name="Orcutt B.N."/>
        </authorList>
    </citation>
    <scope>NUCLEOTIDE SEQUENCE [LARGE SCALE GENOMIC DNA]</scope>
    <source>
        <strain evidence="4">AH-315-G02</strain>
    </source>
</reference>
<dbReference type="InterPro" id="IPR010177">
    <property type="entry name" value="Paired_CXXCH_1"/>
</dbReference>
<evidence type="ECO:0000256" key="1">
    <source>
        <dbReference type="ARBA" id="ARBA00022729"/>
    </source>
</evidence>
<accession>A0ABS3AUS5</accession>
<organism evidence="4 5">
    <name type="scientific">Desulfotalea psychrophila</name>
    <dbReference type="NCBI Taxonomy" id="84980"/>
    <lineage>
        <taxon>Bacteria</taxon>
        <taxon>Pseudomonadati</taxon>
        <taxon>Thermodesulfobacteriota</taxon>
        <taxon>Desulfobulbia</taxon>
        <taxon>Desulfobulbales</taxon>
        <taxon>Desulfocapsaceae</taxon>
        <taxon>Desulfotalea</taxon>
    </lineage>
</organism>
<sequence>MFRTAFTHTLIILVFTVLLTGCDPQTRYQILTFFFTGVPPLDEIEEQPQAPDPTITPDEPIEATSGALFSHPVWQAGTCSPCHDSTSIFKTPGLDKNSTKTFETGGGMPGKLILSKTKICIQCHTDKTPIRAMTENLWLHNTTAKGECLACHDPHQSSNSKTLLQPRAVLCLPCHKEGNYLTTPVHQTEEECLSCHNPHMGINKNLLTKEYKEIKKQAVQVSELGKSGMEDNTPYRQPIQEPSKIIIPQPLAEQ</sequence>
<dbReference type="Pfam" id="PF09699">
    <property type="entry name" value="Paired_CXXCH_1"/>
    <property type="match status" value="2"/>
</dbReference>
<feature type="domain" description="Doubled CXXCH motif" evidence="3">
    <location>
        <begin position="189"/>
        <end position="212"/>
    </location>
</feature>